<gene>
    <name evidence="3" type="ORF">BTO32_16585</name>
</gene>
<feature type="chain" id="PRO_5012301958" description="Lnb N-terminal periplasmic domain-containing protein" evidence="1">
    <location>
        <begin position="20"/>
        <end position="494"/>
    </location>
</feature>
<feature type="signal peptide" evidence="1">
    <location>
        <begin position="1"/>
        <end position="19"/>
    </location>
</feature>
<evidence type="ECO:0000313" key="4">
    <source>
        <dbReference type="Proteomes" id="UP000189339"/>
    </source>
</evidence>
<accession>A0A1V2DNM8</accession>
<name>A0A1V2DNM8_9GAMM</name>
<reference evidence="3 4" key="1">
    <citation type="submission" date="2016-12" db="EMBL/GenBank/DDBJ databases">
        <title>Marinobacter lutaoensis whole genome sequencing.</title>
        <authorList>
            <person name="Verma A."/>
            <person name="Krishnamurthi S."/>
        </authorList>
    </citation>
    <scope>NUCLEOTIDE SEQUENCE [LARGE SCALE GENOMIC DNA]</scope>
    <source>
        <strain evidence="3 4">T5054</strain>
    </source>
</reference>
<dbReference type="STRING" id="135739.BTO32_16585"/>
<dbReference type="InterPro" id="IPR025178">
    <property type="entry name" value="Lnb_N"/>
</dbReference>
<organism evidence="3 4">
    <name type="scientific">Marinobacter lutaoensis</name>
    <dbReference type="NCBI Taxonomy" id="135739"/>
    <lineage>
        <taxon>Bacteria</taxon>
        <taxon>Pseudomonadati</taxon>
        <taxon>Pseudomonadota</taxon>
        <taxon>Gammaproteobacteria</taxon>
        <taxon>Pseudomonadales</taxon>
        <taxon>Marinobacteraceae</taxon>
        <taxon>Marinobacter</taxon>
    </lineage>
</organism>
<comment type="caution">
    <text evidence="3">The sequence shown here is derived from an EMBL/GenBank/DDBJ whole genome shotgun (WGS) entry which is preliminary data.</text>
</comment>
<feature type="domain" description="Lnb N-terminal periplasmic" evidence="2">
    <location>
        <begin position="108"/>
        <end position="253"/>
    </location>
</feature>
<evidence type="ECO:0000259" key="2">
    <source>
        <dbReference type="Pfam" id="PF13387"/>
    </source>
</evidence>
<dbReference type="PROSITE" id="PS51257">
    <property type="entry name" value="PROKAR_LIPOPROTEIN"/>
    <property type="match status" value="1"/>
</dbReference>
<dbReference type="EMBL" id="MSCW01000012">
    <property type="protein sequence ID" value="ONF42185.1"/>
    <property type="molecule type" value="Genomic_DNA"/>
</dbReference>
<keyword evidence="1" id="KW-0732">Signal</keyword>
<evidence type="ECO:0000313" key="3">
    <source>
        <dbReference type="EMBL" id="ONF42185.1"/>
    </source>
</evidence>
<proteinExistence type="predicted"/>
<sequence length="494" mass="55299">MSWLRACCLLVLAALTGCAGLGPVSPPAPDSRFRELARLVGTDPESGPGFAAELAAYRADPAYACRRPAFAYYFAHRFGHTLDYRACPATVPFFLLDRDRGGYLVRVAPSRVRRIHIMFATAGDGVASRFGHVSLRLVVCPDVGASDQACDENLLQHVVLGYVARVNEFHLSLVKGVLGGYDAHLSGFSFMEAYRANTLLADRDIYSVPLRLTSEQTEQIVRELSEIHWSFRGDYRFFTNNCATLLQDTLAAALAGAAEPEALAAGYLRPDAFFSALRDSDLVQYDVLNSLTEAERRGYFFRSARPYYQQAFETVRQAPGWSGPDSLQAYLATPARERRLQLLTSDRLLTTYARDRHAWEAQVLLEEKALMSLADAQRHSVLALVAEEGMVARLERYVSSLPDHDDRQLLAQCYLRPLARFRQRLPVSAGIPGPDFLDRYPVPSATCADGRNLHRARQLLTDWLPADHHAVQRLRIIDRELEQTHENLAQLRAM</sequence>
<dbReference type="RefSeq" id="WP_076725777.1">
    <property type="nucleotide sequence ID" value="NZ_MSCW01000012.1"/>
</dbReference>
<dbReference type="Pfam" id="PF13387">
    <property type="entry name" value="Lnb_N"/>
    <property type="match status" value="1"/>
</dbReference>
<protein>
    <recommendedName>
        <fullName evidence="2">Lnb N-terminal periplasmic domain-containing protein</fullName>
    </recommendedName>
</protein>
<evidence type="ECO:0000256" key="1">
    <source>
        <dbReference type="SAM" id="SignalP"/>
    </source>
</evidence>
<dbReference type="AlphaFoldDB" id="A0A1V2DNM8"/>
<dbReference type="Proteomes" id="UP000189339">
    <property type="component" value="Unassembled WGS sequence"/>
</dbReference>
<dbReference type="OrthoDB" id="9759948at2"/>
<keyword evidence="4" id="KW-1185">Reference proteome</keyword>